<evidence type="ECO:0000256" key="7">
    <source>
        <dbReference type="ARBA" id="ARBA00023152"/>
    </source>
</evidence>
<feature type="active site" description="Proton acceptor" evidence="9">
    <location>
        <position position="166"/>
    </location>
</feature>
<name>A0A0B4S1T6_9FIRM</name>
<evidence type="ECO:0000313" key="11">
    <source>
        <dbReference type="EMBL" id="AIZ36469.1"/>
    </source>
</evidence>
<feature type="binding site" evidence="9">
    <location>
        <position position="172"/>
    </location>
    <ligand>
        <name>substrate</name>
    </ligand>
</feature>
<organism evidence="11 12">
    <name type="scientific">Parvimonas micra</name>
    <dbReference type="NCBI Taxonomy" id="33033"/>
    <lineage>
        <taxon>Bacteria</taxon>
        <taxon>Bacillati</taxon>
        <taxon>Bacillota</taxon>
        <taxon>Tissierellia</taxon>
        <taxon>Tissierellales</taxon>
        <taxon>Peptoniphilaceae</taxon>
        <taxon>Parvimonas</taxon>
    </lineage>
</organism>
<comment type="subunit">
    <text evidence="9 10">Homodimer.</text>
</comment>
<dbReference type="PANTHER" id="PTHR21139">
    <property type="entry name" value="TRIOSEPHOSPHATE ISOMERASE"/>
    <property type="match status" value="1"/>
</dbReference>
<feature type="active site" description="Electrophile" evidence="9">
    <location>
        <position position="94"/>
    </location>
</feature>
<evidence type="ECO:0000256" key="3">
    <source>
        <dbReference type="ARBA" id="ARBA00011940"/>
    </source>
</evidence>
<dbReference type="RefSeq" id="WP_041953843.1">
    <property type="nucleotide sequence ID" value="NZ_CP009761.1"/>
</dbReference>
<evidence type="ECO:0000256" key="9">
    <source>
        <dbReference type="HAMAP-Rule" id="MF_00147"/>
    </source>
</evidence>
<dbReference type="GO" id="GO:0006094">
    <property type="term" value="P:gluconeogenesis"/>
    <property type="evidence" value="ECO:0007669"/>
    <property type="project" value="UniProtKB-UniRule"/>
</dbReference>
<dbReference type="UniPathway" id="UPA00109">
    <property type="reaction ID" value="UER00189"/>
</dbReference>
<dbReference type="OrthoDB" id="9809429at2"/>
<dbReference type="InterPro" id="IPR020861">
    <property type="entry name" value="Triosephosphate_isomerase_AS"/>
</dbReference>
<comment type="pathway">
    <text evidence="1 9 10">Carbohydrate degradation; glycolysis; D-glyceraldehyde 3-phosphate from glycerone phosphate: step 1/1.</text>
</comment>
<comment type="catalytic activity">
    <reaction evidence="9 10">
        <text>D-glyceraldehyde 3-phosphate = dihydroxyacetone phosphate</text>
        <dbReference type="Rhea" id="RHEA:18585"/>
        <dbReference type="ChEBI" id="CHEBI:57642"/>
        <dbReference type="ChEBI" id="CHEBI:59776"/>
        <dbReference type="EC" id="5.3.1.1"/>
    </reaction>
</comment>
<dbReference type="InterPro" id="IPR035990">
    <property type="entry name" value="TIM_sf"/>
</dbReference>
<dbReference type="UniPathway" id="UPA00138"/>
<dbReference type="PROSITE" id="PS00171">
    <property type="entry name" value="TIM_1"/>
    <property type="match status" value="1"/>
</dbReference>
<keyword evidence="5 9" id="KW-0312">Gluconeogenesis</keyword>
<evidence type="ECO:0000256" key="8">
    <source>
        <dbReference type="ARBA" id="ARBA00023235"/>
    </source>
</evidence>
<evidence type="ECO:0000256" key="6">
    <source>
        <dbReference type="ARBA" id="ARBA00022490"/>
    </source>
</evidence>
<evidence type="ECO:0000256" key="1">
    <source>
        <dbReference type="ARBA" id="ARBA00004680"/>
    </source>
</evidence>
<gene>
    <name evidence="9 11" type="primary">tpiA</name>
    <name evidence="11" type="ORF">NW74_03505</name>
</gene>
<dbReference type="EC" id="5.3.1.1" evidence="3 9"/>
<comment type="function">
    <text evidence="9">Involved in the gluconeogenesis. Catalyzes stereospecifically the conversion of dihydroxyacetone phosphate (DHAP) to D-glyceraldehyde-3-phosphate (G3P).</text>
</comment>
<keyword evidence="8 9" id="KW-0413">Isomerase</keyword>
<comment type="similarity">
    <text evidence="2 9 10">Belongs to the triosephosphate isomerase family.</text>
</comment>
<evidence type="ECO:0000313" key="12">
    <source>
        <dbReference type="Proteomes" id="UP000031386"/>
    </source>
</evidence>
<comment type="subcellular location">
    <subcellularLocation>
        <location evidence="9 10">Cytoplasm</location>
    </subcellularLocation>
</comment>
<dbReference type="EMBL" id="CP009761">
    <property type="protein sequence ID" value="AIZ36469.1"/>
    <property type="molecule type" value="Genomic_DNA"/>
</dbReference>
<feature type="binding site" evidence="9">
    <location>
        <begin position="232"/>
        <end position="233"/>
    </location>
    <ligand>
        <name>substrate</name>
    </ligand>
</feature>
<dbReference type="GO" id="GO:0004807">
    <property type="term" value="F:triose-phosphate isomerase activity"/>
    <property type="evidence" value="ECO:0007669"/>
    <property type="project" value="UniProtKB-UniRule"/>
</dbReference>
<dbReference type="InterPro" id="IPR013785">
    <property type="entry name" value="Aldolase_TIM"/>
</dbReference>
<dbReference type="PROSITE" id="PS51440">
    <property type="entry name" value="TIM_2"/>
    <property type="match status" value="1"/>
</dbReference>
<dbReference type="Pfam" id="PF00121">
    <property type="entry name" value="TIM"/>
    <property type="match status" value="1"/>
</dbReference>
<dbReference type="Proteomes" id="UP000031386">
    <property type="component" value="Chromosome"/>
</dbReference>
<dbReference type="NCBIfam" id="TIGR00419">
    <property type="entry name" value="tim"/>
    <property type="match status" value="1"/>
</dbReference>
<dbReference type="GO" id="GO:0019563">
    <property type="term" value="P:glycerol catabolic process"/>
    <property type="evidence" value="ECO:0007669"/>
    <property type="project" value="TreeGrafter"/>
</dbReference>
<dbReference type="Gene3D" id="3.20.20.70">
    <property type="entry name" value="Aldolase class I"/>
    <property type="match status" value="1"/>
</dbReference>
<keyword evidence="7 9" id="KW-0324">Glycolysis</keyword>
<evidence type="ECO:0000256" key="2">
    <source>
        <dbReference type="ARBA" id="ARBA00007422"/>
    </source>
</evidence>
<evidence type="ECO:0000256" key="5">
    <source>
        <dbReference type="ARBA" id="ARBA00022432"/>
    </source>
</evidence>
<dbReference type="InterPro" id="IPR022896">
    <property type="entry name" value="TrioseP_Isoase_bac/euk"/>
</dbReference>
<proteinExistence type="inferred from homology"/>
<feature type="binding site" evidence="9">
    <location>
        <begin position="9"/>
        <end position="11"/>
    </location>
    <ligand>
        <name>substrate</name>
    </ligand>
</feature>
<dbReference type="GO" id="GO:0005829">
    <property type="term" value="C:cytosol"/>
    <property type="evidence" value="ECO:0007669"/>
    <property type="project" value="TreeGrafter"/>
</dbReference>
<dbReference type="KEGG" id="pmic:NW74_03505"/>
<feature type="binding site" evidence="9">
    <location>
        <position position="211"/>
    </location>
    <ligand>
        <name>substrate</name>
    </ligand>
</feature>
<dbReference type="HAMAP" id="MF_00147_B">
    <property type="entry name" value="TIM_B"/>
    <property type="match status" value="1"/>
</dbReference>
<keyword evidence="12" id="KW-1185">Reference proteome</keyword>
<comment type="pathway">
    <text evidence="9 10">Carbohydrate biosynthesis; gluconeogenesis.</text>
</comment>
<evidence type="ECO:0000256" key="10">
    <source>
        <dbReference type="RuleBase" id="RU363013"/>
    </source>
</evidence>
<dbReference type="SUPFAM" id="SSF51351">
    <property type="entry name" value="Triosephosphate isomerase (TIM)"/>
    <property type="match status" value="1"/>
</dbReference>
<dbReference type="GO" id="GO:0006096">
    <property type="term" value="P:glycolytic process"/>
    <property type="evidence" value="ECO:0007669"/>
    <property type="project" value="UniProtKB-UniRule"/>
</dbReference>
<dbReference type="AlphaFoldDB" id="A0A0B4S1T6"/>
<dbReference type="FunFam" id="3.20.20.70:FF:000016">
    <property type="entry name" value="Triosephosphate isomerase"/>
    <property type="match status" value="1"/>
</dbReference>
<sequence length="249" mass="27906">MRKPVIIGNWKMNKDLDEAKKLVKEIVSEKLDNGVEKVICVPFVYVTEVNKLLEGSDVGLGVQNMYFENRGAFTGEISPVMLKSCGVSYVILGHSERRTVFNETDEIINKKVKSALQYKLIPILCCGETLEERNLGIEKDIVEKQIRNTLDDISVNDIEKVIIAYEPIWAIGTGLTASSDDAENMIKFIREILYDIYGNLSENIRIQYGGSVKPNNIKDLMQKENVDGALVGGACLESTSFCELINYNL</sequence>
<dbReference type="GO" id="GO:0046166">
    <property type="term" value="P:glyceraldehyde-3-phosphate biosynthetic process"/>
    <property type="evidence" value="ECO:0007669"/>
    <property type="project" value="TreeGrafter"/>
</dbReference>
<dbReference type="PANTHER" id="PTHR21139:SF42">
    <property type="entry name" value="TRIOSEPHOSPHATE ISOMERASE"/>
    <property type="match status" value="1"/>
</dbReference>
<evidence type="ECO:0000256" key="4">
    <source>
        <dbReference type="ARBA" id="ARBA00019397"/>
    </source>
</evidence>
<accession>A0A0B4S1T6</accession>
<dbReference type="InterPro" id="IPR000652">
    <property type="entry name" value="Triosephosphate_isomerase"/>
</dbReference>
<protein>
    <recommendedName>
        <fullName evidence="4 9">Triosephosphate isomerase</fullName>
        <shortName evidence="9">TIM</shortName>
        <shortName evidence="9">TPI</shortName>
        <ecNumber evidence="3 9">5.3.1.1</ecNumber>
    </recommendedName>
    <alternativeName>
        <fullName evidence="9">Triose-phosphate isomerase</fullName>
    </alternativeName>
</protein>
<dbReference type="STRING" id="33033.NW74_03505"/>
<keyword evidence="6 9" id="KW-0963">Cytoplasm</keyword>
<dbReference type="CDD" id="cd00311">
    <property type="entry name" value="TIM"/>
    <property type="match status" value="1"/>
</dbReference>
<reference evidence="11 12" key="1">
    <citation type="submission" date="2014-10" db="EMBL/GenBank/DDBJ databases">
        <title>Complete genome sequence of Parvimonas micra KCOM 1535 (= ChDC B708).</title>
        <authorList>
            <person name="Kook J.-K."/>
            <person name="Park S.-N."/>
            <person name="Lim Y.K."/>
            <person name="Roh H."/>
        </authorList>
    </citation>
    <scope>NUCLEOTIDE SEQUENCE [LARGE SCALE GENOMIC DNA]</scope>
    <source>
        <strain evidence="12">KCOM 1535 / ChDC B708</strain>
    </source>
</reference>